<accession>A0A154PGU5</accession>
<keyword evidence="4" id="KW-1185">Reference proteome</keyword>
<evidence type="ECO:0000256" key="1">
    <source>
        <dbReference type="SAM" id="Coils"/>
    </source>
</evidence>
<feature type="chain" id="PRO_5007599555" evidence="2">
    <location>
        <begin position="22"/>
        <end position="162"/>
    </location>
</feature>
<keyword evidence="2" id="KW-0732">Signal</keyword>
<evidence type="ECO:0000313" key="4">
    <source>
        <dbReference type="Proteomes" id="UP000076502"/>
    </source>
</evidence>
<protein>
    <submittedName>
        <fullName evidence="3">Uncharacterized protein</fullName>
    </submittedName>
</protein>
<organism evidence="3 4">
    <name type="scientific">Dufourea novaeangliae</name>
    <name type="common">Sweat bee</name>
    <dbReference type="NCBI Taxonomy" id="178035"/>
    <lineage>
        <taxon>Eukaryota</taxon>
        <taxon>Metazoa</taxon>
        <taxon>Ecdysozoa</taxon>
        <taxon>Arthropoda</taxon>
        <taxon>Hexapoda</taxon>
        <taxon>Insecta</taxon>
        <taxon>Pterygota</taxon>
        <taxon>Neoptera</taxon>
        <taxon>Endopterygota</taxon>
        <taxon>Hymenoptera</taxon>
        <taxon>Apocrita</taxon>
        <taxon>Aculeata</taxon>
        <taxon>Apoidea</taxon>
        <taxon>Anthophila</taxon>
        <taxon>Halictidae</taxon>
        <taxon>Rophitinae</taxon>
        <taxon>Dufourea</taxon>
    </lineage>
</organism>
<keyword evidence="1" id="KW-0175">Coiled coil</keyword>
<name>A0A154PGU5_DUFNO</name>
<sequence>MGPGIGIATIVAAILCSHLDGQGIQGADWLGDLTKSISELNRNIQENVQQLNREVQERVQSNVEHAHRLTSNLDKKLVPGTAQTTGNNVVVSDGHGTRIVQSGRTSNGRTFVRESSDDIVDDTLRHVDKIYDPEANTTRVYGYTLNLKDPNAKPVLIDSPAT</sequence>
<feature type="coiled-coil region" evidence="1">
    <location>
        <begin position="34"/>
        <end position="61"/>
    </location>
</feature>
<dbReference type="EMBL" id="KQ434902">
    <property type="protein sequence ID" value="KZC11081.1"/>
    <property type="molecule type" value="Genomic_DNA"/>
</dbReference>
<dbReference type="AlphaFoldDB" id="A0A154PGU5"/>
<dbReference type="OrthoDB" id="7693257at2759"/>
<reference evidence="3 4" key="1">
    <citation type="submission" date="2015-07" db="EMBL/GenBank/DDBJ databases">
        <title>The genome of Dufourea novaeangliae.</title>
        <authorList>
            <person name="Pan H."/>
            <person name="Kapheim K."/>
        </authorList>
    </citation>
    <scope>NUCLEOTIDE SEQUENCE [LARGE SCALE GENOMIC DNA]</scope>
    <source>
        <strain evidence="3">0120121106</strain>
        <tissue evidence="3">Whole body</tissue>
    </source>
</reference>
<evidence type="ECO:0000313" key="3">
    <source>
        <dbReference type="EMBL" id="KZC11081.1"/>
    </source>
</evidence>
<gene>
    <name evidence="3" type="ORF">WN55_02442</name>
</gene>
<proteinExistence type="predicted"/>
<evidence type="ECO:0000256" key="2">
    <source>
        <dbReference type="SAM" id="SignalP"/>
    </source>
</evidence>
<feature type="signal peptide" evidence="2">
    <location>
        <begin position="1"/>
        <end position="21"/>
    </location>
</feature>
<dbReference type="Proteomes" id="UP000076502">
    <property type="component" value="Unassembled WGS sequence"/>
</dbReference>